<evidence type="ECO:0000313" key="2">
    <source>
        <dbReference type="EMBL" id="MDK2127107.1"/>
    </source>
</evidence>
<sequence length="174" mass="20201">MKRWLQAIHRWVSLPFRRWLGWWFSLSGVGQTRYFVMPNHGSLIFLWLPALWLMPAGRIPTEYGYVMAWIILLLPFCLLSVLRIQKGQVVHCHTLLLLPYWWTPMPRQCQFVRYDAWEDLAIGSVAFIRLPDHHEVKHLGIAANAEALYAAIGCELLRQGWVKDPGGDLRSPPA</sequence>
<dbReference type="Proteomes" id="UP001172778">
    <property type="component" value="Unassembled WGS sequence"/>
</dbReference>
<keyword evidence="3" id="KW-1185">Reference proteome</keyword>
<gene>
    <name evidence="2" type="ORF">PZA18_24025</name>
</gene>
<organism evidence="2 3">
    <name type="scientific">Parachitinimonas caeni</name>
    <dbReference type="NCBI Taxonomy" id="3031301"/>
    <lineage>
        <taxon>Bacteria</taxon>
        <taxon>Pseudomonadati</taxon>
        <taxon>Pseudomonadota</taxon>
        <taxon>Betaproteobacteria</taxon>
        <taxon>Neisseriales</taxon>
        <taxon>Chitinibacteraceae</taxon>
        <taxon>Parachitinimonas</taxon>
    </lineage>
</organism>
<comment type="caution">
    <text evidence="2">The sequence shown here is derived from an EMBL/GenBank/DDBJ whole genome shotgun (WGS) entry which is preliminary data.</text>
</comment>
<dbReference type="EMBL" id="JARRAF010000143">
    <property type="protein sequence ID" value="MDK2127107.1"/>
    <property type="molecule type" value="Genomic_DNA"/>
</dbReference>
<feature type="transmembrane region" description="Helical" evidence="1">
    <location>
        <begin position="34"/>
        <end position="54"/>
    </location>
</feature>
<keyword evidence="1" id="KW-1133">Transmembrane helix</keyword>
<keyword evidence="1" id="KW-0812">Transmembrane</keyword>
<evidence type="ECO:0000256" key="1">
    <source>
        <dbReference type="SAM" id="Phobius"/>
    </source>
</evidence>
<feature type="transmembrane region" description="Helical" evidence="1">
    <location>
        <begin position="66"/>
        <end position="84"/>
    </location>
</feature>
<accession>A0ABT7E881</accession>
<name>A0ABT7E881_9NEIS</name>
<protein>
    <submittedName>
        <fullName evidence="2">Uncharacterized protein</fullName>
    </submittedName>
</protein>
<evidence type="ECO:0000313" key="3">
    <source>
        <dbReference type="Proteomes" id="UP001172778"/>
    </source>
</evidence>
<keyword evidence="1" id="KW-0472">Membrane</keyword>
<proteinExistence type="predicted"/>
<dbReference type="RefSeq" id="WP_284103416.1">
    <property type="nucleotide sequence ID" value="NZ_JARRAF010000143.1"/>
</dbReference>
<reference evidence="2" key="1">
    <citation type="submission" date="2023-03" db="EMBL/GenBank/DDBJ databases">
        <title>Chitinimonas shenzhenensis gen. nov., sp. nov., a novel member of family Burkholderiaceae isolated from activated sludge collected in Shen Zhen, China.</title>
        <authorList>
            <person name="Wang X."/>
        </authorList>
    </citation>
    <scope>NUCLEOTIDE SEQUENCE</scope>
    <source>
        <strain evidence="2">DQS-5</strain>
    </source>
</reference>